<dbReference type="STRING" id="290397.Adeh_4303"/>
<dbReference type="AlphaFoldDB" id="Q2IHK7"/>
<dbReference type="EMBL" id="CP000251">
    <property type="protein sequence ID" value="ABC84066.1"/>
    <property type="molecule type" value="Genomic_DNA"/>
</dbReference>
<dbReference type="PANTHER" id="PTHR48079">
    <property type="entry name" value="PROTEIN YEEZ"/>
    <property type="match status" value="1"/>
</dbReference>
<dbReference type="GO" id="GO:0005737">
    <property type="term" value="C:cytoplasm"/>
    <property type="evidence" value="ECO:0007669"/>
    <property type="project" value="TreeGrafter"/>
</dbReference>
<dbReference type="InterPro" id="IPR001509">
    <property type="entry name" value="Epimerase_deHydtase"/>
</dbReference>
<dbReference type="SUPFAM" id="SSF51735">
    <property type="entry name" value="NAD(P)-binding Rossmann-fold domains"/>
    <property type="match status" value="1"/>
</dbReference>
<organism evidence="2 3">
    <name type="scientific">Anaeromyxobacter dehalogenans (strain 2CP-C)</name>
    <dbReference type="NCBI Taxonomy" id="290397"/>
    <lineage>
        <taxon>Bacteria</taxon>
        <taxon>Pseudomonadati</taxon>
        <taxon>Myxococcota</taxon>
        <taxon>Myxococcia</taxon>
        <taxon>Myxococcales</taxon>
        <taxon>Cystobacterineae</taxon>
        <taxon>Anaeromyxobacteraceae</taxon>
        <taxon>Anaeromyxobacter</taxon>
    </lineage>
</organism>
<dbReference type="HOGENOM" id="CLU_007383_12_3_7"/>
<sequence>MCNPGGPALPLPPGGDTMKIFVTGATGYIGSAIVSALARGGHQVTGLSRSEEKDAELRRHGATPVRGGLGHVGALARELAAQDAVVHAAVDYGLGPPADAEAVEAMITAARAAGRPFSVVYTSGVWVLGDTGGVADEQASTDHPAAATAWRPAHERRVLGAAGDRVAAVVIRPGMVYGGRRGLITPWFDQATREGAATVVAPGTQRWSFVHVEDLAELYRLVVERRAQGVFHGVDGRPTPVADAAAAYSRAAGKGAVRELPLEEARKAMGPMADALAMDQQVVTARAAEVGWTVRHADLVSSAADAYREWKG</sequence>
<accession>Q2IHK7</accession>
<protein>
    <submittedName>
        <fullName evidence="2">NAD-dependent epimerase/dehydratase</fullName>
    </submittedName>
</protein>
<dbReference type="eggNOG" id="COG0451">
    <property type="taxonomic scope" value="Bacteria"/>
</dbReference>
<dbReference type="GO" id="GO:0004029">
    <property type="term" value="F:aldehyde dehydrogenase (NAD+) activity"/>
    <property type="evidence" value="ECO:0007669"/>
    <property type="project" value="TreeGrafter"/>
</dbReference>
<dbReference type="Gene3D" id="3.40.50.720">
    <property type="entry name" value="NAD(P)-binding Rossmann-like Domain"/>
    <property type="match status" value="1"/>
</dbReference>
<dbReference type="InterPro" id="IPR036291">
    <property type="entry name" value="NAD(P)-bd_dom_sf"/>
</dbReference>
<dbReference type="Proteomes" id="UP000001935">
    <property type="component" value="Chromosome"/>
</dbReference>
<dbReference type="Pfam" id="PF01370">
    <property type="entry name" value="Epimerase"/>
    <property type="match status" value="1"/>
</dbReference>
<evidence type="ECO:0000313" key="3">
    <source>
        <dbReference type="Proteomes" id="UP000001935"/>
    </source>
</evidence>
<gene>
    <name evidence="2" type="ordered locus">Adeh_4303</name>
</gene>
<reference evidence="2" key="1">
    <citation type="submission" date="2006-01" db="EMBL/GenBank/DDBJ databases">
        <title>Complete sequence of Anaeromyxobacter dehalogenans 2CP-C.</title>
        <authorList>
            <consortium name="US DOE Joint Genome Institute"/>
            <person name="Copeland A."/>
            <person name="Lucas S."/>
            <person name="Lapidus A."/>
            <person name="Barry K."/>
            <person name="Detter J.C."/>
            <person name="Glavina T."/>
            <person name="Hammon N."/>
            <person name="Israni S."/>
            <person name="Pitluck S."/>
            <person name="Brettin T."/>
            <person name="Bruce D."/>
            <person name="Han C."/>
            <person name="Tapia R."/>
            <person name="Gilna P."/>
            <person name="Kiss H."/>
            <person name="Schmutz J."/>
            <person name="Larimer F."/>
            <person name="Land M."/>
            <person name="Kyrpides N."/>
            <person name="Anderson I."/>
            <person name="Sanford R.A."/>
            <person name="Ritalahti K.M."/>
            <person name="Thomas H.S."/>
            <person name="Kirby J.R."/>
            <person name="Zhulin I.B."/>
            <person name="Loeffler F.E."/>
            <person name="Richardson P."/>
        </authorList>
    </citation>
    <scope>NUCLEOTIDE SEQUENCE</scope>
    <source>
        <strain evidence="2">2CP-C</strain>
    </source>
</reference>
<evidence type="ECO:0000313" key="2">
    <source>
        <dbReference type="EMBL" id="ABC84066.1"/>
    </source>
</evidence>
<dbReference type="InterPro" id="IPR051783">
    <property type="entry name" value="NAD(P)-dependent_oxidoreduct"/>
</dbReference>
<proteinExistence type="predicted"/>
<dbReference type="PANTHER" id="PTHR48079:SF6">
    <property type="entry name" value="NAD(P)-BINDING DOMAIN-CONTAINING PROTEIN-RELATED"/>
    <property type="match status" value="1"/>
</dbReference>
<feature type="domain" description="NAD-dependent epimerase/dehydratase" evidence="1">
    <location>
        <begin position="20"/>
        <end position="228"/>
    </location>
</feature>
<evidence type="ECO:0000259" key="1">
    <source>
        <dbReference type="Pfam" id="PF01370"/>
    </source>
</evidence>
<dbReference type="KEGG" id="ade:Adeh_4303"/>
<name>Q2IHK7_ANADE</name>